<accession>A0A1Y1KEZ0</accession>
<proteinExistence type="predicted"/>
<protein>
    <submittedName>
        <fullName evidence="2">Uncharacterized protein</fullName>
    </submittedName>
</protein>
<sequence length="118" mass="13169">MDQIRKFGLELNHDIEKTSENHTTKVPSQRLEEKSSTSTPQTEIIDDVQDEQTVADSNITPLVNAHVENVITNNSGNLPETIGSNYSRNNSGTIPEAIVSRSGRKIKKPEIFKDFECT</sequence>
<evidence type="ECO:0000256" key="1">
    <source>
        <dbReference type="SAM" id="MobiDB-lite"/>
    </source>
</evidence>
<evidence type="ECO:0000313" key="2">
    <source>
        <dbReference type="EMBL" id="JAV60009.1"/>
    </source>
</evidence>
<reference evidence="2" key="1">
    <citation type="journal article" date="2016" name="Sci. Rep.">
        <title>Molecular characterization of firefly nuptial gifts: a multi-omics approach sheds light on postcopulatory sexual selection.</title>
        <authorList>
            <person name="Al-Wathiqui N."/>
            <person name="Fallon T.R."/>
            <person name="South A."/>
            <person name="Weng J.K."/>
            <person name="Lewis S.M."/>
        </authorList>
    </citation>
    <scope>NUCLEOTIDE SEQUENCE</scope>
</reference>
<feature type="region of interest" description="Disordered" evidence="1">
    <location>
        <begin position="13"/>
        <end position="52"/>
    </location>
</feature>
<feature type="compositionally biased region" description="Basic and acidic residues" evidence="1">
    <location>
        <begin position="13"/>
        <end position="23"/>
    </location>
</feature>
<name>A0A1Y1KEZ0_PHOPY</name>
<dbReference type="AlphaFoldDB" id="A0A1Y1KEZ0"/>
<organism evidence="2">
    <name type="scientific">Photinus pyralis</name>
    <name type="common">Common eastern firefly</name>
    <name type="synonym">Lampyris pyralis</name>
    <dbReference type="NCBI Taxonomy" id="7054"/>
    <lineage>
        <taxon>Eukaryota</taxon>
        <taxon>Metazoa</taxon>
        <taxon>Ecdysozoa</taxon>
        <taxon>Arthropoda</taxon>
        <taxon>Hexapoda</taxon>
        <taxon>Insecta</taxon>
        <taxon>Pterygota</taxon>
        <taxon>Neoptera</taxon>
        <taxon>Endopterygota</taxon>
        <taxon>Coleoptera</taxon>
        <taxon>Polyphaga</taxon>
        <taxon>Elateriformia</taxon>
        <taxon>Elateroidea</taxon>
        <taxon>Lampyridae</taxon>
        <taxon>Lampyrinae</taxon>
        <taxon>Photinus</taxon>
    </lineage>
</organism>
<dbReference type="EMBL" id="GEZM01085308">
    <property type="protein sequence ID" value="JAV60009.1"/>
    <property type="molecule type" value="Transcribed_RNA"/>
</dbReference>